<evidence type="ECO:0000313" key="2">
    <source>
        <dbReference type="EMBL" id="RFA97439.1"/>
    </source>
</evidence>
<gene>
    <name evidence="2" type="ORF">CGL51_03065</name>
    <name evidence="3" type="ORF">CGL52_09250</name>
</gene>
<proteinExistence type="predicted"/>
<dbReference type="Proteomes" id="UP000257123">
    <property type="component" value="Unassembled WGS sequence"/>
</dbReference>
<dbReference type="OrthoDB" id="28771at2157"/>
<reference evidence="4 5" key="1">
    <citation type="submission" date="2017-07" db="EMBL/GenBank/DDBJ databases">
        <title>Draft genome sequence of aerobic hyperthermophilic archaea, Pyrobaculum aerophilum YKB31 and YKB32.</title>
        <authorList>
            <person name="Mochizuki T."/>
            <person name="Berliner A.J."/>
            <person name="Yoshida-Takashima Y."/>
            <person name="Takaki Y."/>
            <person name="Nunoura T."/>
            <person name="Takai K."/>
        </authorList>
    </citation>
    <scope>NUCLEOTIDE SEQUENCE [LARGE SCALE GENOMIC DNA]</scope>
    <source>
        <strain evidence="2 5">YKB31</strain>
        <strain evidence="3 4">YKB32</strain>
    </source>
</reference>
<dbReference type="RefSeq" id="WP_116420646.1">
    <property type="nucleotide sequence ID" value="NZ_NMUE01000006.1"/>
</dbReference>
<evidence type="ECO:0000256" key="1">
    <source>
        <dbReference type="SAM" id="Phobius"/>
    </source>
</evidence>
<comment type="caution">
    <text evidence="2">The sequence shown here is derived from an EMBL/GenBank/DDBJ whole genome shotgun (WGS) entry which is preliminary data.</text>
</comment>
<accession>A0A371R1K9</accession>
<evidence type="ECO:0000313" key="3">
    <source>
        <dbReference type="EMBL" id="RFA97502.1"/>
    </source>
</evidence>
<name>A0A371R1K9_9CREN</name>
<dbReference type="AlphaFoldDB" id="A0A371R1K9"/>
<keyword evidence="1" id="KW-1133">Transmembrane helix</keyword>
<feature type="transmembrane region" description="Helical" evidence="1">
    <location>
        <begin position="27"/>
        <end position="60"/>
    </location>
</feature>
<organism evidence="2 5">
    <name type="scientific">Pyrobaculum aerophilum</name>
    <dbReference type="NCBI Taxonomy" id="13773"/>
    <lineage>
        <taxon>Archaea</taxon>
        <taxon>Thermoproteota</taxon>
        <taxon>Thermoprotei</taxon>
        <taxon>Thermoproteales</taxon>
        <taxon>Thermoproteaceae</taxon>
        <taxon>Pyrobaculum</taxon>
    </lineage>
</organism>
<dbReference type="EMBL" id="NMUF01000026">
    <property type="protein sequence ID" value="RFA97502.1"/>
    <property type="molecule type" value="Genomic_DNA"/>
</dbReference>
<protein>
    <submittedName>
        <fullName evidence="2">Uncharacterized protein</fullName>
    </submittedName>
</protein>
<dbReference type="EMBL" id="NMUE01000006">
    <property type="protein sequence ID" value="RFA97439.1"/>
    <property type="molecule type" value="Genomic_DNA"/>
</dbReference>
<evidence type="ECO:0000313" key="4">
    <source>
        <dbReference type="Proteomes" id="UP000256877"/>
    </source>
</evidence>
<evidence type="ECO:0000313" key="5">
    <source>
        <dbReference type="Proteomes" id="UP000257123"/>
    </source>
</evidence>
<sequence length="170" mass="18468">MIDVLIALVTAFFSALGGALIKDIKALAVFTVLIALATFLVAFVTNMPTASLGLVGLVVAAVRIGRVGKRAVETRIKTYRARRRLSSLEEAVRAIPENIIDVVPAGSTRAIHPKLVNLVTIVNNAYAKGYAVEEPNWLRAIRQYLATLGPHFSADKTKILSEYELLDLEP</sequence>
<keyword evidence="1" id="KW-0472">Membrane</keyword>
<keyword evidence="1" id="KW-0812">Transmembrane</keyword>
<dbReference type="Proteomes" id="UP000256877">
    <property type="component" value="Unassembled WGS sequence"/>
</dbReference>